<evidence type="ECO:0000313" key="2">
    <source>
        <dbReference type="EMBL" id="KAK3373217.1"/>
    </source>
</evidence>
<name>A0AAE0KBT9_9PEZI</name>
<evidence type="ECO:0000313" key="3">
    <source>
        <dbReference type="Proteomes" id="UP001287356"/>
    </source>
</evidence>
<dbReference type="Proteomes" id="UP001287356">
    <property type="component" value="Unassembled WGS sequence"/>
</dbReference>
<comment type="caution">
    <text evidence="2">The sequence shown here is derived from an EMBL/GenBank/DDBJ whole genome shotgun (WGS) entry which is preliminary data.</text>
</comment>
<reference evidence="2" key="2">
    <citation type="submission" date="2023-06" db="EMBL/GenBank/DDBJ databases">
        <authorList>
            <consortium name="Lawrence Berkeley National Laboratory"/>
            <person name="Haridas S."/>
            <person name="Hensen N."/>
            <person name="Bonometti L."/>
            <person name="Westerberg I."/>
            <person name="Brannstrom I.O."/>
            <person name="Guillou S."/>
            <person name="Cros-Aarteil S."/>
            <person name="Calhoun S."/>
            <person name="Kuo A."/>
            <person name="Mondo S."/>
            <person name="Pangilinan J."/>
            <person name="Riley R."/>
            <person name="Labutti K."/>
            <person name="Andreopoulos B."/>
            <person name="Lipzen A."/>
            <person name="Chen C."/>
            <person name="Yanf M."/>
            <person name="Daum C."/>
            <person name="Ng V."/>
            <person name="Clum A."/>
            <person name="Steindorff A."/>
            <person name="Ohm R."/>
            <person name="Martin F."/>
            <person name="Silar P."/>
            <person name="Natvig D."/>
            <person name="Lalanne C."/>
            <person name="Gautier V."/>
            <person name="Ament-Velasquez S.L."/>
            <person name="Kruys A."/>
            <person name="Hutchinson M.I."/>
            <person name="Powell A.J."/>
            <person name="Barry K."/>
            <person name="Miller A.N."/>
            <person name="Grigoriev I.V."/>
            <person name="Debuchy R."/>
            <person name="Gladieux P."/>
            <person name="Thoren M.H."/>
            <person name="Johannesson H."/>
        </authorList>
    </citation>
    <scope>NUCLEOTIDE SEQUENCE</scope>
    <source>
        <strain evidence="2">CBS 958.72</strain>
    </source>
</reference>
<feature type="region of interest" description="Disordered" evidence="1">
    <location>
        <begin position="147"/>
        <end position="167"/>
    </location>
</feature>
<accession>A0AAE0KBT9</accession>
<sequence length="167" mass="18198">MPHGHPACNEQTLASGLASFWRLASASAVFYEMPRGPASKPPTVLLAVDTEGSKRGLKMGTLVTVSPGSVLRETLGRDGGASSLTRLCLRLRGSRSSAEETYKRTRGCYFNRLLLVPSTTDYSENFFFSPCFSIQWPSCSTRKKKVESARSARSESDGPALAPLRFD</sequence>
<organism evidence="2 3">
    <name type="scientific">Lasiosphaeria ovina</name>
    <dbReference type="NCBI Taxonomy" id="92902"/>
    <lineage>
        <taxon>Eukaryota</taxon>
        <taxon>Fungi</taxon>
        <taxon>Dikarya</taxon>
        <taxon>Ascomycota</taxon>
        <taxon>Pezizomycotina</taxon>
        <taxon>Sordariomycetes</taxon>
        <taxon>Sordariomycetidae</taxon>
        <taxon>Sordariales</taxon>
        <taxon>Lasiosphaeriaceae</taxon>
        <taxon>Lasiosphaeria</taxon>
    </lineage>
</organism>
<gene>
    <name evidence="2" type="ORF">B0T24DRAFT_252857</name>
</gene>
<reference evidence="2" key="1">
    <citation type="journal article" date="2023" name="Mol. Phylogenet. Evol.">
        <title>Genome-scale phylogeny and comparative genomics of the fungal order Sordariales.</title>
        <authorList>
            <person name="Hensen N."/>
            <person name="Bonometti L."/>
            <person name="Westerberg I."/>
            <person name="Brannstrom I.O."/>
            <person name="Guillou S."/>
            <person name="Cros-Aarteil S."/>
            <person name="Calhoun S."/>
            <person name="Haridas S."/>
            <person name="Kuo A."/>
            <person name="Mondo S."/>
            <person name="Pangilinan J."/>
            <person name="Riley R."/>
            <person name="LaButti K."/>
            <person name="Andreopoulos B."/>
            <person name="Lipzen A."/>
            <person name="Chen C."/>
            <person name="Yan M."/>
            <person name="Daum C."/>
            <person name="Ng V."/>
            <person name="Clum A."/>
            <person name="Steindorff A."/>
            <person name="Ohm R.A."/>
            <person name="Martin F."/>
            <person name="Silar P."/>
            <person name="Natvig D.O."/>
            <person name="Lalanne C."/>
            <person name="Gautier V."/>
            <person name="Ament-Velasquez S.L."/>
            <person name="Kruys A."/>
            <person name="Hutchinson M.I."/>
            <person name="Powell A.J."/>
            <person name="Barry K."/>
            <person name="Miller A.N."/>
            <person name="Grigoriev I.V."/>
            <person name="Debuchy R."/>
            <person name="Gladieux P."/>
            <person name="Hiltunen Thoren M."/>
            <person name="Johannesson H."/>
        </authorList>
    </citation>
    <scope>NUCLEOTIDE SEQUENCE</scope>
    <source>
        <strain evidence="2">CBS 958.72</strain>
    </source>
</reference>
<proteinExistence type="predicted"/>
<dbReference type="EMBL" id="JAULSN010000004">
    <property type="protein sequence ID" value="KAK3373217.1"/>
    <property type="molecule type" value="Genomic_DNA"/>
</dbReference>
<dbReference type="AlphaFoldDB" id="A0AAE0KBT9"/>
<protein>
    <submittedName>
        <fullName evidence="2">Uncharacterized protein</fullName>
    </submittedName>
</protein>
<feature type="compositionally biased region" description="Basic and acidic residues" evidence="1">
    <location>
        <begin position="147"/>
        <end position="156"/>
    </location>
</feature>
<evidence type="ECO:0000256" key="1">
    <source>
        <dbReference type="SAM" id="MobiDB-lite"/>
    </source>
</evidence>
<keyword evidence="3" id="KW-1185">Reference proteome</keyword>